<evidence type="ECO:0000313" key="1">
    <source>
        <dbReference type="EnsemblPlants" id="AUR62002968-RA:cds"/>
    </source>
</evidence>
<protein>
    <submittedName>
        <fullName evidence="1">Uncharacterized protein</fullName>
    </submittedName>
</protein>
<dbReference type="Proteomes" id="UP000596660">
    <property type="component" value="Unplaced"/>
</dbReference>
<dbReference type="PANTHER" id="PTHR31050:SF3">
    <property type="entry name" value="OS08G0412800 PROTEIN"/>
    <property type="match status" value="1"/>
</dbReference>
<organism evidence="1 2">
    <name type="scientific">Chenopodium quinoa</name>
    <name type="common">Quinoa</name>
    <dbReference type="NCBI Taxonomy" id="63459"/>
    <lineage>
        <taxon>Eukaryota</taxon>
        <taxon>Viridiplantae</taxon>
        <taxon>Streptophyta</taxon>
        <taxon>Embryophyta</taxon>
        <taxon>Tracheophyta</taxon>
        <taxon>Spermatophyta</taxon>
        <taxon>Magnoliopsida</taxon>
        <taxon>eudicotyledons</taxon>
        <taxon>Gunneridae</taxon>
        <taxon>Pentapetalae</taxon>
        <taxon>Caryophyllales</taxon>
        <taxon>Chenopodiaceae</taxon>
        <taxon>Chenopodioideae</taxon>
        <taxon>Atripliceae</taxon>
        <taxon>Chenopodium</taxon>
    </lineage>
</organism>
<keyword evidence="2" id="KW-1185">Reference proteome</keyword>
<dbReference type="AlphaFoldDB" id="A0A803KVB0"/>
<dbReference type="EnsemblPlants" id="AUR62002968-RA">
    <property type="protein sequence ID" value="AUR62002968-RA:cds"/>
    <property type="gene ID" value="AUR62002968"/>
</dbReference>
<name>A0A803KVB0_CHEQI</name>
<dbReference type="PANTHER" id="PTHR31050">
    <property type="entry name" value="OS08G0413200 PROTEIN"/>
    <property type="match status" value="1"/>
</dbReference>
<dbReference type="Gramene" id="AUR62002968-RA">
    <property type="protein sequence ID" value="AUR62002968-RA:cds"/>
    <property type="gene ID" value="AUR62002968"/>
</dbReference>
<accession>A0A803KVB0</accession>
<dbReference type="OMA" id="YKCENDN"/>
<evidence type="ECO:0000313" key="2">
    <source>
        <dbReference type="Proteomes" id="UP000596660"/>
    </source>
</evidence>
<reference evidence="1" key="2">
    <citation type="submission" date="2021-03" db="UniProtKB">
        <authorList>
            <consortium name="EnsemblPlants"/>
        </authorList>
    </citation>
    <scope>IDENTIFICATION</scope>
</reference>
<sequence length="220" mass="25178">MGTCCFCIPSIRDVKPRPPFDANDIYQQFEFSVIPTCLGGSWLSAKSVAPDGHPPQFLRRKGWYMNSKSLKNFNMEEARGIDSSLRARLPDFNIMSSQESSKSVVVGKWYCPFMFIKDGSEKDQIKNSLYYVMTLEQRWERIFAAERRNDQEKTVIVNAVVPAELVRIAGQLEAQEEMVFGRGVVWYKAIDGSGTVHRMGLSSLIVERMMWEEGRVGWTK</sequence>
<reference evidence="1" key="1">
    <citation type="journal article" date="2017" name="Nature">
        <title>The genome of Chenopodium quinoa.</title>
        <authorList>
            <person name="Jarvis D.E."/>
            <person name="Ho Y.S."/>
            <person name="Lightfoot D.J."/>
            <person name="Schmoeckel S.M."/>
            <person name="Li B."/>
            <person name="Borm T.J.A."/>
            <person name="Ohyanagi H."/>
            <person name="Mineta K."/>
            <person name="Michell C.T."/>
            <person name="Saber N."/>
            <person name="Kharbatia N.M."/>
            <person name="Rupper R.R."/>
            <person name="Sharp A.R."/>
            <person name="Dally N."/>
            <person name="Boughton B.A."/>
            <person name="Woo Y.H."/>
            <person name="Gao G."/>
            <person name="Schijlen E.G.W.M."/>
            <person name="Guo X."/>
            <person name="Momin A.A."/>
            <person name="Negrao S."/>
            <person name="Al-Babili S."/>
            <person name="Gehring C."/>
            <person name="Roessner U."/>
            <person name="Jung C."/>
            <person name="Murphy K."/>
            <person name="Arold S.T."/>
            <person name="Gojobori T."/>
            <person name="van der Linden C.G."/>
            <person name="van Loo E.N."/>
            <person name="Jellen E.N."/>
            <person name="Maughan P.J."/>
            <person name="Tester M."/>
        </authorList>
    </citation>
    <scope>NUCLEOTIDE SEQUENCE [LARGE SCALE GENOMIC DNA]</scope>
    <source>
        <strain evidence="1">cv. PI 614886</strain>
    </source>
</reference>
<proteinExistence type="predicted"/>